<dbReference type="OrthoDB" id="7569266at2"/>
<reference evidence="2 3" key="1">
    <citation type="submission" date="2019-03" db="EMBL/GenBank/DDBJ databases">
        <title>Draft genome of Brevundimonas sp. a heavy metal resistant soil bacteria.</title>
        <authorList>
            <person name="Soto J."/>
        </authorList>
    </citation>
    <scope>NUCLEOTIDE SEQUENCE [LARGE SCALE GENOMIC DNA]</scope>
    <source>
        <strain evidence="2 3">B-10</strain>
    </source>
</reference>
<evidence type="ECO:0008006" key="4">
    <source>
        <dbReference type="Google" id="ProtNLM"/>
    </source>
</evidence>
<protein>
    <recommendedName>
        <fullName evidence="4">Terminase small subunit</fullName>
    </recommendedName>
</protein>
<accession>A0A4Y9S014</accession>
<dbReference type="Proteomes" id="UP000298216">
    <property type="component" value="Unassembled WGS sequence"/>
</dbReference>
<gene>
    <name evidence="2" type="ORF">EGY25_04390</name>
</gene>
<keyword evidence="3" id="KW-1185">Reference proteome</keyword>
<evidence type="ECO:0000313" key="2">
    <source>
        <dbReference type="EMBL" id="TFW14730.1"/>
    </source>
</evidence>
<name>A0A4Y9S014_9CAUL</name>
<organism evidence="2 3">
    <name type="scientific">Brevundimonas intermedia</name>
    <dbReference type="NCBI Taxonomy" id="74315"/>
    <lineage>
        <taxon>Bacteria</taxon>
        <taxon>Pseudomonadati</taxon>
        <taxon>Pseudomonadota</taxon>
        <taxon>Alphaproteobacteria</taxon>
        <taxon>Caulobacterales</taxon>
        <taxon>Caulobacteraceae</taxon>
        <taxon>Brevundimonas</taxon>
    </lineage>
</organism>
<dbReference type="AlphaFoldDB" id="A0A4Y9S014"/>
<evidence type="ECO:0000256" key="1">
    <source>
        <dbReference type="SAM" id="MobiDB-lite"/>
    </source>
</evidence>
<dbReference type="EMBL" id="SPVH01000002">
    <property type="protein sequence ID" value="TFW14730.1"/>
    <property type="molecule type" value="Genomic_DNA"/>
</dbReference>
<proteinExistence type="predicted"/>
<feature type="region of interest" description="Disordered" evidence="1">
    <location>
        <begin position="49"/>
        <end position="69"/>
    </location>
</feature>
<sequence length="212" mass="22878">MTQTEFAKHRGVGRSAVSNYKTKGLLVFGEGEDGSVLVDVARTEARLNAKVDPTRGRPTTSQVGGGQDALPLEQAAPASAVSHQMRDVANVRTDLVRQQVIEKQMANARRAGELVAVAEYEKRATELGRVVRERMQSMLRTMSERFAAEKDPRQIVSVGALEIDRIFTELADQAEAGTLSVDDQLEAELAAEVAAQDEADDEGGEVELAEAG</sequence>
<evidence type="ECO:0000313" key="3">
    <source>
        <dbReference type="Proteomes" id="UP000298216"/>
    </source>
</evidence>
<comment type="caution">
    <text evidence="2">The sequence shown here is derived from an EMBL/GenBank/DDBJ whole genome shotgun (WGS) entry which is preliminary data.</text>
</comment>